<dbReference type="GO" id="GO:0006260">
    <property type="term" value="P:DNA replication"/>
    <property type="evidence" value="ECO:0007669"/>
    <property type="project" value="InterPro"/>
</dbReference>
<dbReference type="EMBL" id="AAHCDH010000032">
    <property type="protein sequence ID" value="EBU4654751.1"/>
    <property type="molecule type" value="Genomic_DNA"/>
</dbReference>
<evidence type="ECO:0000313" key="3">
    <source>
        <dbReference type="EMBL" id="EBU4654751.1"/>
    </source>
</evidence>
<accession>A0A5V5HM52</accession>
<reference evidence="3" key="1">
    <citation type="submission" date="2018-07" db="EMBL/GenBank/DDBJ databases">
        <authorList>
            <consortium name="PulseNet: The National Subtyping Network for Foodborne Disease Surveillance"/>
            <person name="Tarr C.L."/>
            <person name="Trees E."/>
            <person name="Katz L.S."/>
            <person name="Carleton-Romer H.A."/>
            <person name="Stroika S."/>
            <person name="Kucerova Z."/>
            <person name="Roache K.F."/>
            <person name="Sabol A.L."/>
            <person name="Besser J."/>
            <person name="Gerner-Smidt P."/>
        </authorList>
    </citation>
    <scope>NUCLEOTIDE SEQUENCE</scope>
    <source>
        <strain evidence="3">PNUSAS029331</strain>
    </source>
</reference>
<dbReference type="InterPro" id="IPR006516">
    <property type="entry name" value="G2P"/>
</dbReference>
<organism evidence="3">
    <name type="scientific">Salmonella enterica</name>
    <name type="common">Salmonella choleraesuis</name>
    <dbReference type="NCBI Taxonomy" id="28901"/>
    <lineage>
        <taxon>Bacteria</taxon>
        <taxon>Pseudomonadati</taxon>
        <taxon>Pseudomonadota</taxon>
        <taxon>Gammaproteobacteria</taxon>
        <taxon>Enterobacterales</taxon>
        <taxon>Enterobacteriaceae</taxon>
        <taxon>Salmonella</taxon>
    </lineage>
</organism>
<gene>
    <name evidence="3" type="ORF">CWV14_24365</name>
</gene>
<evidence type="ECO:0000259" key="2">
    <source>
        <dbReference type="Pfam" id="PF05155"/>
    </source>
</evidence>
<name>A0A5V5HM52_SALER</name>
<evidence type="ECO:0000259" key="1">
    <source>
        <dbReference type="Pfam" id="PF05144"/>
    </source>
</evidence>
<dbReference type="InterPro" id="IPR022686">
    <property type="entry name" value="G2P_N"/>
</dbReference>
<protein>
    <submittedName>
        <fullName evidence="3">DNA replication protein</fullName>
    </submittedName>
</protein>
<dbReference type="InterPro" id="IPR022688">
    <property type="entry name" value="G2P_C"/>
</dbReference>
<comment type="caution">
    <text evidence="3">The sequence shown here is derived from an EMBL/GenBank/DDBJ whole genome shotgun (WGS) entry which is preliminary data.</text>
</comment>
<proteinExistence type="predicted"/>
<feature type="domain" description="Replication-associated protein G2P C-terminal" evidence="2">
    <location>
        <begin position="320"/>
        <end position="407"/>
    </location>
</feature>
<dbReference type="Pfam" id="PF05155">
    <property type="entry name" value="G2P_X_C"/>
    <property type="match status" value="1"/>
</dbReference>
<dbReference type="NCBIfam" id="TIGR01629">
    <property type="entry name" value="rep_II_X"/>
    <property type="match status" value="1"/>
</dbReference>
<feature type="domain" description="Replication-associated protein G2P N-terminal" evidence="1">
    <location>
        <begin position="1"/>
        <end position="272"/>
    </location>
</feature>
<dbReference type="Pfam" id="PF05144">
    <property type="entry name" value="Phage_CRI"/>
    <property type="match status" value="1"/>
</dbReference>
<sequence>MIDMLALRIPFKDEFVTKRLEGNDLIAHIDLADIARLSGIALSAYTVEYAIDGDLTVSGLKHAYESLPTHYSGIALKVFEGGKNFYPCVEIKASPAKVLQGHNVFGPVDLELCGTELLGSLAVSLPALFDLVDVPSTTITRLDVTYSARVENDHIAKQVISFLRNISNGQTKKTRAQDWDTTVMWNENSRHRTLVAYLKFAELMNDLKKLRDTPSAKLGLAGQNRLKVMSNPDLHDFASGLVRFEARLKTRFLKSFGFPEKFVDAVNYQKSYVSDSGCVISDLWKKSFSELFKTFEGSDMNVYDDSKVYSALINAYSSVTASGKVSQAKANRCFGFYRRLLNEGYDNVSQTMERTTFWRNIQLLTDVGLSKAQLMNLTAENNVIPLMRIINVDFSNQFPVWYQEPQSRLYA</sequence>
<dbReference type="AlphaFoldDB" id="A0A5V5HM52"/>